<dbReference type="AlphaFoldDB" id="A0A9I9D7B8"/>
<organism evidence="2">
    <name type="scientific">Cucumis melo</name>
    <name type="common">Muskmelon</name>
    <dbReference type="NCBI Taxonomy" id="3656"/>
    <lineage>
        <taxon>Eukaryota</taxon>
        <taxon>Viridiplantae</taxon>
        <taxon>Streptophyta</taxon>
        <taxon>Embryophyta</taxon>
        <taxon>Tracheophyta</taxon>
        <taxon>Spermatophyta</taxon>
        <taxon>Magnoliopsida</taxon>
        <taxon>eudicotyledons</taxon>
        <taxon>Gunneridae</taxon>
        <taxon>Pentapetalae</taxon>
        <taxon>rosids</taxon>
        <taxon>fabids</taxon>
        <taxon>Cucurbitales</taxon>
        <taxon>Cucurbitaceae</taxon>
        <taxon>Benincaseae</taxon>
        <taxon>Cucumis</taxon>
    </lineage>
</organism>
<sequence>MGTGTFREWQHSNIKRSSSQHRPKTGTFSVAEADDIQGEETGTGTRTFNGVRRRGNGFCV</sequence>
<dbReference type="EnsemblPlants" id="MELO3C014201.2.1">
    <property type="protein sequence ID" value="MELO3C014201.2.1"/>
    <property type="gene ID" value="MELO3C014201.2"/>
</dbReference>
<name>A0A9I9D7B8_CUCME</name>
<feature type="region of interest" description="Disordered" evidence="1">
    <location>
        <begin position="1"/>
        <end position="60"/>
    </location>
</feature>
<proteinExistence type="predicted"/>
<evidence type="ECO:0000256" key="1">
    <source>
        <dbReference type="SAM" id="MobiDB-lite"/>
    </source>
</evidence>
<protein>
    <submittedName>
        <fullName evidence="2">Uncharacterized protein</fullName>
    </submittedName>
</protein>
<dbReference type="Gramene" id="MELO3C014201.2.1">
    <property type="protein sequence ID" value="MELO3C014201.2.1"/>
    <property type="gene ID" value="MELO3C014201.2"/>
</dbReference>
<accession>A0A9I9D7B8</accession>
<feature type="compositionally biased region" description="Basic residues" evidence="1">
    <location>
        <begin position="51"/>
        <end position="60"/>
    </location>
</feature>
<evidence type="ECO:0000313" key="2">
    <source>
        <dbReference type="EnsemblPlants" id="MELO3C014201.2.1"/>
    </source>
</evidence>
<reference evidence="2" key="1">
    <citation type="submission" date="2023-03" db="UniProtKB">
        <authorList>
            <consortium name="EnsemblPlants"/>
        </authorList>
    </citation>
    <scope>IDENTIFICATION</scope>
</reference>